<dbReference type="Gene3D" id="1.10.510.10">
    <property type="entry name" value="Transferase(Phosphotransferase) domain 1"/>
    <property type="match status" value="1"/>
</dbReference>
<keyword evidence="4 9" id="KW-0547">Nucleotide-binding</keyword>
<dbReference type="SMART" id="SM00740">
    <property type="entry name" value="PASTA"/>
    <property type="match status" value="4"/>
</dbReference>
<gene>
    <name evidence="15" type="primary">pknB</name>
    <name evidence="15" type="ORF">ABCQ75_15455</name>
</gene>
<dbReference type="GO" id="GO:0016301">
    <property type="term" value="F:kinase activity"/>
    <property type="evidence" value="ECO:0007669"/>
    <property type="project" value="UniProtKB-KW"/>
</dbReference>
<evidence type="ECO:0000313" key="16">
    <source>
        <dbReference type="Proteomes" id="UP001422074"/>
    </source>
</evidence>
<dbReference type="PANTHER" id="PTHR43289">
    <property type="entry name" value="MITOGEN-ACTIVATED PROTEIN KINASE KINASE KINASE 20-RELATED"/>
    <property type="match status" value="1"/>
</dbReference>
<dbReference type="InterPro" id="IPR005543">
    <property type="entry name" value="PASTA_dom"/>
</dbReference>
<comment type="catalytic activity">
    <reaction evidence="8">
        <text>L-seryl-[protein] + ATP = O-phospho-L-seryl-[protein] + ADP + H(+)</text>
        <dbReference type="Rhea" id="RHEA:17989"/>
        <dbReference type="Rhea" id="RHEA-COMP:9863"/>
        <dbReference type="Rhea" id="RHEA-COMP:11604"/>
        <dbReference type="ChEBI" id="CHEBI:15378"/>
        <dbReference type="ChEBI" id="CHEBI:29999"/>
        <dbReference type="ChEBI" id="CHEBI:30616"/>
        <dbReference type="ChEBI" id="CHEBI:83421"/>
        <dbReference type="ChEBI" id="CHEBI:456216"/>
        <dbReference type="EC" id="2.7.11.1"/>
    </reaction>
</comment>
<evidence type="ECO:0000259" key="12">
    <source>
        <dbReference type="PROSITE" id="PS50011"/>
    </source>
</evidence>
<dbReference type="PROSITE" id="PS00108">
    <property type="entry name" value="PROTEIN_KINASE_ST"/>
    <property type="match status" value="1"/>
</dbReference>
<evidence type="ECO:0000256" key="3">
    <source>
        <dbReference type="ARBA" id="ARBA00022679"/>
    </source>
</evidence>
<evidence type="ECO:0000256" key="4">
    <source>
        <dbReference type="ARBA" id="ARBA00022741"/>
    </source>
</evidence>
<dbReference type="Proteomes" id="UP001422074">
    <property type="component" value="Unassembled WGS sequence"/>
</dbReference>
<dbReference type="Gene3D" id="3.30.10.20">
    <property type="match status" value="4"/>
</dbReference>
<evidence type="ECO:0000256" key="7">
    <source>
        <dbReference type="ARBA" id="ARBA00047899"/>
    </source>
</evidence>
<dbReference type="SUPFAM" id="SSF56112">
    <property type="entry name" value="Protein kinase-like (PK-like)"/>
    <property type="match status" value="1"/>
</dbReference>
<evidence type="ECO:0000256" key="1">
    <source>
        <dbReference type="ARBA" id="ARBA00012513"/>
    </source>
</evidence>
<feature type="transmembrane region" description="Helical" evidence="11">
    <location>
        <begin position="377"/>
        <end position="398"/>
    </location>
</feature>
<evidence type="ECO:0000256" key="11">
    <source>
        <dbReference type="SAM" id="Phobius"/>
    </source>
</evidence>
<feature type="region of interest" description="Disordered" evidence="10">
    <location>
        <begin position="289"/>
        <end position="371"/>
    </location>
</feature>
<evidence type="ECO:0000256" key="9">
    <source>
        <dbReference type="PROSITE-ProRule" id="PRU10141"/>
    </source>
</evidence>
<evidence type="ECO:0000259" key="14">
    <source>
        <dbReference type="PROSITE" id="PS51178"/>
    </source>
</evidence>
<comment type="catalytic activity">
    <reaction evidence="7">
        <text>L-threonyl-[protein] + ATP = O-phospho-L-threonyl-[protein] + ADP + H(+)</text>
        <dbReference type="Rhea" id="RHEA:46608"/>
        <dbReference type="Rhea" id="RHEA-COMP:11060"/>
        <dbReference type="Rhea" id="RHEA-COMP:11605"/>
        <dbReference type="ChEBI" id="CHEBI:15378"/>
        <dbReference type="ChEBI" id="CHEBI:30013"/>
        <dbReference type="ChEBI" id="CHEBI:30616"/>
        <dbReference type="ChEBI" id="CHEBI:61977"/>
        <dbReference type="ChEBI" id="CHEBI:456216"/>
        <dbReference type="EC" id="2.7.11.1"/>
    </reaction>
</comment>
<keyword evidence="16" id="KW-1185">Reference proteome</keyword>
<dbReference type="InterPro" id="IPR008271">
    <property type="entry name" value="Ser/Thr_kinase_AS"/>
</dbReference>
<dbReference type="Gene3D" id="3.30.200.20">
    <property type="entry name" value="Phosphorylase Kinase, domain 1"/>
    <property type="match status" value="1"/>
</dbReference>
<evidence type="ECO:0000256" key="10">
    <source>
        <dbReference type="SAM" id="MobiDB-lite"/>
    </source>
</evidence>
<dbReference type="PROSITE" id="PS51178">
    <property type="entry name" value="PASTA"/>
    <property type="match status" value="4"/>
</dbReference>
<feature type="domain" description="PASTA" evidence="14">
    <location>
        <begin position="536"/>
        <end position="604"/>
    </location>
</feature>
<keyword evidence="11" id="KW-0812">Transmembrane</keyword>
<evidence type="ECO:0000256" key="5">
    <source>
        <dbReference type="ARBA" id="ARBA00022777"/>
    </source>
</evidence>
<evidence type="ECO:0000256" key="8">
    <source>
        <dbReference type="ARBA" id="ARBA00048679"/>
    </source>
</evidence>
<keyword evidence="3" id="KW-0808">Transferase</keyword>
<keyword evidence="2" id="KW-0723">Serine/threonine-protein kinase</keyword>
<proteinExistence type="predicted"/>
<dbReference type="NCBIfam" id="NF033483">
    <property type="entry name" value="PknB_PASTA_kin"/>
    <property type="match status" value="1"/>
</dbReference>
<sequence length="667" mass="69627">MNSNLGDPLVGSLVAGRYRVLSRLGTGGMATVYLSMDTVLDRQVAFKALHPHLARDDSFRARLEREAKAAARLSHPHVVSVLDRGQDGEVFFLVMEYVPGRNLRQLLDESGPLAPRQALALVDAVVEGLAAAHAAGLIHRDIKPENVLLGDSGQIKVADFGLARAATSSTSTGLTFGTVAYIAPELVEQSGADARSDLYSAGIMLYELLTGVPPFRGDLPVHVALAHVTRDVPPPSELVPGLSRELDELVQWAAARQPDDRPVDADSLLGEIRHIRTHLSDEELDLVPSGAPSARAAAPAGATEVLAGGDGRGARAAGAPTEALAAVLQPTTAVPRPEPTAPPSAREAKRREREARKAAEAAAATPTRDLGPRRRGAVWAAVIVLLALVAAAAGWFFGVGPGSAATVPGVRDLTVAQARPLFERAGLAFSTREVFDDEVARGLIVGSTPEAGSEIRRFEDVSLLVSKGPQLFPLPDVRTKTLDAAEEALTAAGMTAGKVTEAFDEEVPAGAVISQKPAAGTDARRGTAVALAVSKGPKPIPVPQVVGMSQSQALAALRTAGLDPVVSSDEVHHRTIPRGAVAAQSPGADASLVKGGKVTLTISKGPRLVRVPDFIGKQASRAAAELRELGFEVRIENVLGGFFGTVRDQDPVDAEVPEGSVVTLTVV</sequence>
<dbReference type="Pfam" id="PF00069">
    <property type="entry name" value="Pkinase"/>
    <property type="match status" value="1"/>
</dbReference>
<dbReference type="PROSITE" id="PS50011">
    <property type="entry name" value="PROTEIN_KINASE_DOM"/>
    <property type="match status" value="1"/>
</dbReference>
<dbReference type="PANTHER" id="PTHR43289:SF34">
    <property type="entry name" value="SERINE_THREONINE-PROTEIN KINASE YBDM-RELATED"/>
    <property type="match status" value="1"/>
</dbReference>
<dbReference type="RefSeq" id="WP_345886544.1">
    <property type="nucleotide sequence ID" value="NZ_JBDFRB010000020.1"/>
</dbReference>
<dbReference type="PROSITE" id="PS50206">
    <property type="entry name" value="RHODANESE_3"/>
    <property type="match status" value="1"/>
</dbReference>
<dbReference type="CDD" id="cd06577">
    <property type="entry name" value="PASTA_pknB"/>
    <property type="match status" value="4"/>
</dbReference>
<feature type="domain" description="Protein kinase" evidence="12">
    <location>
        <begin position="18"/>
        <end position="277"/>
    </location>
</feature>
<keyword evidence="11" id="KW-0472">Membrane</keyword>
<dbReference type="EC" id="2.7.11.1" evidence="1"/>
<organism evidence="15 16">
    <name type="scientific">Sinomonas halotolerans</name>
    <dbReference type="NCBI Taxonomy" id="1644133"/>
    <lineage>
        <taxon>Bacteria</taxon>
        <taxon>Bacillati</taxon>
        <taxon>Actinomycetota</taxon>
        <taxon>Actinomycetes</taxon>
        <taxon>Micrococcales</taxon>
        <taxon>Micrococcaceae</taxon>
        <taxon>Sinomonas</taxon>
    </lineage>
</organism>
<dbReference type="InterPro" id="IPR001763">
    <property type="entry name" value="Rhodanese-like_dom"/>
</dbReference>
<feature type="domain" description="PASTA" evidence="14">
    <location>
        <begin position="402"/>
        <end position="467"/>
    </location>
</feature>
<accession>A0ABU9X663</accession>
<keyword evidence="11" id="KW-1133">Transmembrane helix</keyword>
<evidence type="ECO:0000259" key="13">
    <source>
        <dbReference type="PROSITE" id="PS50206"/>
    </source>
</evidence>
<evidence type="ECO:0000256" key="6">
    <source>
        <dbReference type="ARBA" id="ARBA00022840"/>
    </source>
</evidence>
<feature type="domain" description="PASTA" evidence="14">
    <location>
        <begin position="468"/>
        <end position="535"/>
    </location>
</feature>
<comment type="caution">
    <text evidence="15">The sequence shown here is derived from an EMBL/GenBank/DDBJ whole genome shotgun (WGS) entry which is preliminary data.</text>
</comment>
<feature type="compositionally biased region" description="Basic and acidic residues" evidence="10">
    <location>
        <begin position="346"/>
        <end position="359"/>
    </location>
</feature>
<dbReference type="Pfam" id="PF03793">
    <property type="entry name" value="PASTA"/>
    <property type="match status" value="4"/>
</dbReference>
<dbReference type="EMBL" id="JBDFRB010000020">
    <property type="protein sequence ID" value="MEN2745925.1"/>
    <property type="molecule type" value="Genomic_DNA"/>
</dbReference>
<feature type="compositionally biased region" description="Low complexity" evidence="10">
    <location>
        <begin position="289"/>
        <end position="302"/>
    </location>
</feature>
<evidence type="ECO:0000313" key="15">
    <source>
        <dbReference type="EMBL" id="MEN2745925.1"/>
    </source>
</evidence>
<dbReference type="InterPro" id="IPR017441">
    <property type="entry name" value="Protein_kinase_ATP_BS"/>
</dbReference>
<feature type="binding site" evidence="9">
    <location>
        <position position="47"/>
    </location>
    <ligand>
        <name>ATP</name>
        <dbReference type="ChEBI" id="CHEBI:30616"/>
    </ligand>
</feature>
<evidence type="ECO:0000256" key="2">
    <source>
        <dbReference type="ARBA" id="ARBA00022527"/>
    </source>
</evidence>
<dbReference type="InterPro" id="IPR011009">
    <property type="entry name" value="Kinase-like_dom_sf"/>
</dbReference>
<reference evidence="15 16" key="1">
    <citation type="submission" date="2024-05" db="EMBL/GenBank/DDBJ databases">
        <title>Sinomonas sp. nov., isolated from a waste landfill.</title>
        <authorList>
            <person name="Zhao Y."/>
        </authorList>
    </citation>
    <scope>NUCLEOTIDE SEQUENCE [LARGE SCALE GENOMIC DNA]</scope>
    <source>
        <strain evidence="15 16">CCTCC AB2014300</strain>
    </source>
</reference>
<keyword evidence="6 9" id="KW-0067">ATP-binding</keyword>
<dbReference type="InterPro" id="IPR000719">
    <property type="entry name" value="Prot_kinase_dom"/>
</dbReference>
<name>A0ABU9X663_9MICC</name>
<protein>
    <recommendedName>
        <fullName evidence="1">non-specific serine/threonine protein kinase</fullName>
        <ecNumber evidence="1">2.7.11.1</ecNumber>
    </recommendedName>
</protein>
<feature type="domain" description="PASTA" evidence="14">
    <location>
        <begin position="605"/>
        <end position="667"/>
    </location>
</feature>
<dbReference type="PROSITE" id="PS00107">
    <property type="entry name" value="PROTEIN_KINASE_ATP"/>
    <property type="match status" value="1"/>
</dbReference>
<feature type="domain" description="Rhodanese" evidence="13">
    <location>
        <begin position="616"/>
        <end position="654"/>
    </location>
</feature>
<dbReference type="CDD" id="cd14014">
    <property type="entry name" value="STKc_PknB_like"/>
    <property type="match status" value="1"/>
</dbReference>
<feature type="compositionally biased region" description="Low complexity" evidence="10">
    <location>
        <begin position="314"/>
        <end position="326"/>
    </location>
</feature>
<dbReference type="SMART" id="SM00220">
    <property type="entry name" value="S_TKc"/>
    <property type="match status" value="1"/>
</dbReference>
<keyword evidence="5 15" id="KW-0418">Kinase</keyword>